<name>A0ACC0ZH79_9ROSI</name>
<gene>
    <name evidence="1" type="ORF">Pint_00046</name>
</gene>
<proteinExistence type="predicted"/>
<evidence type="ECO:0000313" key="1">
    <source>
        <dbReference type="EMBL" id="KAJ0051493.1"/>
    </source>
</evidence>
<dbReference type="EMBL" id="CM047736">
    <property type="protein sequence ID" value="KAJ0051493.1"/>
    <property type="molecule type" value="Genomic_DNA"/>
</dbReference>
<accession>A0ACC0ZH79</accession>
<evidence type="ECO:0000313" key="2">
    <source>
        <dbReference type="Proteomes" id="UP001163603"/>
    </source>
</evidence>
<comment type="caution">
    <text evidence="1">The sequence shown here is derived from an EMBL/GenBank/DDBJ whole genome shotgun (WGS) entry which is preliminary data.</text>
</comment>
<dbReference type="Proteomes" id="UP001163603">
    <property type="component" value="Chromosome 1"/>
</dbReference>
<keyword evidence="2" id="KW-1185">Reference proteome</keyword>
<sequence>MSFHQSRSDRSETQYRKSGRSAGSNQQRTSSGSYGKGSGGGPAPSPSISSSPSVSSNRSFKKSHNAQGGQSRVNVPTVHPSDSSSNASASRNVQNGSHLQPQLHGVSDAPVGSGAAKQVESSTTQRGTRAVPKAPTSQPASVNADGTGPANQSKGILLFYFFTCVLVYFLLQV</sequence>
<reference evidence="2" key="1">
    <citation type="journal article" date="2023" name="G3 (Bethesda)">
        <title>Genome assembly and association tests identify interacting loci associated with vigor, precocity, and sex in interspecific pistachio rootstocks.</title>
        <authorList>
            <person name="Palmer W."/>
            <person name="Jacygrad E."/>
            <person name="Sagayaradj S."/>
            <person name="Cavanaugh K."/>
            <person name="Han R."/>
            <person name="Bertier L."/>
            <person name="Beede B."/>
            <person name="Kafkas S."/>
            <person name="Golino D."/>
            <person name="Preece J."/>
            <person name="Michelmore R."/>
        </authorList>
    </citation>
    <scope>NUCLEOTIDE SEQUENCE [LARGE SCALE GENOMIC DNA]</scope>
</reference>
<protein>
    <submittedName>
        <fullName evidence="1">Uncharacterized protein</fullName>
    </submittedName>
</protein>
<organism evidence="1 2">
    <name type="scientific">Pistacia integerrima</name>
    <dbReference type="NCBI Taxonomy" id="434235"/>
    <lineage>
        <taxon>Eukaryota</taxon>
        <taxon>Viridiplantae</taxon>
        <taxon>Streptophyta</taxon>
        <taxon>Embryophyta</taxon>
        <taxon>Tracheophyta</taxon>
        <taxon>Spermatophyta</taxon>
        <taxon>Magnoliopsida</taxon>
        <taxon>eudicotyledons</taxon>
        <taxon>Gunneridae</taxon>
        <taxon>Pentapetalae</taxon>
        <taxon>rosids</taxon>
        <taxon>malvids</taxon>
        <taxon>Sapindales</taxon>
        <taxon>Anacardiaceae</taxon>
        <taxon>Pistacia</taxon>
    </lineage>
</organism>